<dbReference type="EMBL" id="JAFREM010000029">
    <property type="protein sequence ID" value="MBO1307986.1"/>
    <property type="molecule type" value="Genomic_DNA"/>
</dbReference>
<dbReference type="Proteomes" id="UP000664601">
    <property type="component" value="Unassembled WGS sequence"/>
</dbReference>
<evidence type="ECO:0000313" key="3">
    <source>
        <dbReference type="Proteomes" id="UP000664601"/>
    </source>
</evidence>
<comment type="caution">
    <text evidence="2">The sequence shown here is derived from an EMBL/GenBank/DDBJ whole genome shotgun (WGS) entry which is preliminary data.</text>
</comment>
<sequence>MDNNEDRKRPVVFLKDISVRMMTDGKAQLKRSLTLLSIFWLILLLTYGIVVLTGNKEVHLYKIYIVVFALLGAVAANHLLYSKRITLLLYPARQQYVLRLGDKEVKWGQGDIAAIHISTHGDSHTQGFFLGERVDLLINQEYFAFKVNRRKFVDRLYEFEEALAVSFYLERQKTTLKETAPKKITFLKEDKLRYGKSLTKKFLFALLFCFLVVINLVFSFYAISNFGLFGMFAACIVASYVVVLSKYALVALYDALTEIQTTVTFSERTKSLHFSNEKESFRLLLSDITEIKPNFLSVAPMGRAFSSMALKMKLKGEPYMFSTNNDQTRGKLEYFYCWLAIRQLEAEKGEK</sequence>
<accession>A0ABS3LEC3</accession>
<feature type="transmembrane region" description="Helical" evidence="1">
    <location>
        <begin position="33"/>
        <end position="54"/>
    </location>
</feature>
<proteinExistence type="predicted"/>
<protein>
    <recommendedName>
        <fullName evidence="4">YcxB-like protein domain-containing protein</fullName>
    </recommendedName>
</protein>
<name>A0ABS3LEC3_9ENTE</name>
<keyword evidence="1" id="KW-0472">Membrane</keyword>
<keyword evidence="1" id="KW-0812">Transmembrane</keyword>
<keyword evidence="3" id="KW-1185">Reference proteome</keyword>
<gene>
    <name evidence="2" type="ORF">JZO70_17560</name>
</gene>
<feature type="transmembrane region" description="Helical" evidence="1">
    <location>
        <begin position="229"/>
        <end position="249"/>
    </location>
</feature>
<dbReference type="RefSeq" id="WP_207674977.1">
    <property type="nucleotide sequence ID" value="NZ_JAFREM010000029.1"/>
</dbReference>
<evidence type="ECO:0000313" key="2">
    <source>
        <dbReference type="EMBL" id="MBO1307986.1"/>
    </source>
</evidence>
<reference evidence="2 3" key="1">
    <citation type="submission" date="2021-03" db="EMBL/GenBank/DDBJ databases">
        <title>Enterococcal diversity collection.</title>
        <authorList>
            <person name="Gilmore M.S."/>
            <person name="Schwartzman J."/>
            <person name="Van Tyne D."/>
            <person name="Martin M."/>
            <person name="Earl A.M."/>
            <person name="Manson A.L."/>
            <person name="Straub T."/>
            <person name="Salamzade R."/>
            <person name="Saavedra J."/>
            <person name="Lebreton F."/>
            <person name="Prichula J."/>
            <person name="Schaufler K."/>
            <person name="Gaca A."/>
            <person name="Sgardioli B."/>
            <person name="Wagenaar J."/>
            <person name="Strong T."/>
        </authorList>
    </citation>
    <scope>NUCLEOTIDE SEQUENCE [LARGE SCALE GENOMIC DNA]</scope>
    <source>
        <strain evidence="2 3">669A</strain>
    </source>
</reference>
<feature type="transmembrane region" description="Helical" evidence="1">
    <location>
        <begin position="60"/>
        <end position="81"/>
    </location>
</feature>
<keyword evidence="1" id="KW-1133">Transmembrane helix</keyword>
<evidence type="ECO:0000256" key="1">
    <source>
        <dbReference type="SAM" id="Phobius"/>
    </source>
</evidence>
<organism evidence="2 3">
    <name type="scientific">Candidatus Enterococcus moelleringii</name>
    <dbReference type="NCBI Taxonomy" id="2815325"/>
    <lineage>
        <taxon>Bacteria</taxon>
        <taxon>Bacillati</taxon>
        <taxon>Bacillota</taxon>
        <taxon>Bacilli</taxon>
        <taxon>Lactobacillales</taxon>
        <taxon>Enterococcaceae</taxon>
        <taxon>Enterococcus</taxon>
    </lineage>
</organism>
<evidence type="ECO:0008006" key="4">
    <source>
        <dbReference type="Google" id="ProtNLM"/>
    </source>
</evidence>
<feature type="transmembrane region" description="Helical" evidence="1">
    <location>
        <begin position="202"/>
        <end position="223"/>
    </location>
</feature>